<dbReference type="Proteomes" id="UP000783742">
    <property type="component" value="Unassembled WGS sequence"/>
</dbReference>
<dbReference type="InterPro" id="IPR025480">
    <property type="entry name" value="DUF4330"/>
</dbReference>
<keyword evidence="1" id="KW-1133">Transmembrane helix</keyword>
<evidence type="ECO:0000256" key="1">
    <source>
        <dbReference type="SAM" id="Phobius"/>
    </source>
</evidence>
<keyword evidence="1" id="KW-0812">Transmembrane</keyword>
<organism evidence="2 3">
    <name type="scientific">Peptoniphilus ovalis</name>
    <dbReference type="NCBI Taxonomy" id="2841503"/>
    <lineage>
        <taxon>Bacteria</taxon>
        <taxon>Bacillati</taxon>
        <taxon>Bacillota</taxon>
        <taxon>Tissierellia</taxon>
        <taxon>Tissierellales</taxon>
        <taxon>Peptoniphilaceae</taxon>
        <taxon>Peptoniphilus</taxon>
    </lineage>
</organism>
<proteinExistence type="predicted"/>
<dbReference type="Pfam" id="PF14221">
    <property type="entry name" value="DUF4330"/>
    <property type="match status" value="1"/>
</dbReference>
<dbReference type="RefSeq" id="WP_216549991.1">
    <property type="nucleotide sequence ID" value="NZ_JAHLQO010000007.1"/>
</dbReference>
<comment type="caution">
    <text evidence="2">The sequence shown here is derived from an EMBL/GenBank/DDBJ whole genome shotgun (WGS) entry which is preliminary data.</text>
</comment>
<name>A0ABS6FL33_9FIRM</name>
<gene>
    <name evidence="2" type="ORF">KQI68_10030</name>
</gene>
<sequence length="160" mass="17733">MKIIDKRGRLFGLINVIDLVVILLVLALVVVGVKRFGTKAAVGDVSTKQGVVTAEITDIREATVKNIKVGDPIYDYDKGTYLGEIANVEVGPHTDEVEYQGKVVRAEVPDKFRAEIKIKADIKDTKDFYQIGTEQVRVGSQIRIKNKNITTFMTILGIEI</sequence>
<dbReference type="EMBL" id="JAHLQO010000007">
    <property type="protein sequence ID" value="MBU5670168.1"/>
    <property type="molecule type" value="Genomic_DNA"/>
</dbReference>
<keyword evidence="3" id="KW-1185">Reference proteome</keyword>
<feature type="transmembrane region" description="Helical" evidence="1">
    <location>
        <begin position="12"/>
        <end position="33"/>
    </location>
</feature>
<accession>A0ABS6FL33</accession>
<reference evidence="2 3" key="1">
    <citation type="submission" date="2021-06" db="EMBL/GenBank/DDBJ databases">
        <authorList>
            <person name="Sun Q."/>
            <person name="Li D."/>
        </authorList>
    </citation>
    <scope>NUCLEOTIDE SEQUENCE [LARGE SCALE GENOMIC DNA]</scope>
    <source>
        <strain evidence="2 3">MSJ-1</strain>
    </source>
</reference>
<evidence type="ECO:0000313" key="3">
    <source>
        <dbReference type="Proteomes" id="UP000783742"/>
    </source>
</evidence>
<protein>
    <submittedName>
        <fullName evidence="2">DUF4330 domain-containing protein</fullName>
    </submittedName>
</protein>
<keyword evidence="1" id="KW-0472">Membrane</keyword>
<evidence type="ECO:0000313" key="2">
    <source>
        <dbReference type="EMBL" id="MBU5670168.1"/>
    </source>
</evidence>